<reference evidence="4" key="1">
    <citation type="submission" date="2017-02" db="EMBL/GenBank/DDBJ databases">
        <authorList>
            <person name="Varghese N."/>
            <person name="Submissions S."/>
        </authorList>
    </citation>
    <scope>NUCLEOTIDE SEQUENCE [LARGE SCALE GENOMIC DNA]</scope>
    <source>
        <strain evidence="4">ATCC BAA-34</strain>
    </source>
</reference>
<feature type="chain" id="PRO_5012526995" evidence="2">
    <location>
        <begin position="24"/>
        <end position="195"/>
    </location>
</feature>
<feature type="signal peptide" evidence="2">
    <location>
        <begin position="1"/>
        <end position="23"/>
    </location>
</feature>
<keyword evidence="4" id="KW-1185">Reference proteome</keyword>
<dbReference type="AlphaFoldDB" id="A0A1T4S6R4"/>
<keyword evidence="2" id="KW-0732">Signal</keyword>
<name>A0A1T4S6R4_9BACT</name>
<organism evidence="3 4">
    <name type="scientific">Trichlorobacter thiogenes</name>
    <dbReference type="NCBI Taxonomy" id="115783"/>
    <lineage>
        <taxon>Bacteria</taxon>
        <taxon>Pseudomonadati</taxon>
        <taxon>Thermodesulfobacteriota</taxon>
        <taxon>Desulfuromonadia</taxon>
        <taxon>Geobacterales</taxon>
        <taxon>Geobacteraceae</taxon>
        <taxon>Trichlorobacter</taxon>
    </lineage>
</organism>
<evidence type="ECO:0000313" key="4">
    <source>
        <dbReference type="Proteomes" id="UP000190102"/>
    </source>
</evidence>
<feature type="region of interest" description="Disordered" evidence="1">
    <location>
        <begin position="39"/>
        <end position="62"/>
    </location>
</feature>
<dbReference type="OrthoDB" id="5396072at2"/>
<dbReference type="RefSeq" id="WP_078791547.1">
    <property type="nucleotide sequence ID" value="NZ_FUWR01000032.1"/>
</dbReference>
<dbReference type="EMBL" id="FUWR01000032">
    <property type="protein sequence ID" value="SKA23925.1"/>
    <property type="molecule type" value="Genomic_DNA"/>
</dbReference>
<evidence type="ECO:0000256" key="1">
    <source>
        <dbReference type="SAM" id="MobiDB-lite"/>
    </source>
</evidence>
<sequence length="195" mass="21534">MPSIHRTILTAVITVGLAAPAFAGSVDKVIITIDKTVEHETDSPRPSKRPGKAIQAPSGDMDSHFIRSDEYFTSLKPLKGGASADVQIAKMVTPASDASKGEAQFMDSYKGSEFWTRNFWKTRPATPEDLKIGTAVIYWGRYAKNHVYFAPRNEKEARNVSWRLAKITDTSDLFKGEVTVAGNKRVAVDSIRVME</sequence>
<proteinExistence type="predicted"/>
<accession>A0A1T4S6R4</accession>
<dbReference type="STRING" id="115783.SAMN02745119_03297"/>
<protein>
    <submittedName>
        <fullName evidence="3">Uncharacterized protein</fullName>
    </submittedName>
</protein>
<gene>
    <name evidence="3" type="ORF">SAMN02745119_03297</name>
</gene>
<dbReference type="Proteomes" id="UP000190102">
    <property type="component" value="Unassembled WGS sequence"/>
</dbReference>
<evidence type="ECO:0000313" key="3">
    <source>
        <dbReference type="EMBL" id="SKA23925.1"/>
    </source>
</evidence>
<evidence type="ECO:0000256" key="2">
    <source>
        <dbReference type="SAM" id="SignalP"/>
    </source>
</evidence>